<proteinExistence type="predicted"/>
<dbReference type="OrthoDB" id="185373at2759"/>
<keyword evidence="6" id="KW-1185">Reference proteome</keyword>
<dbReference type="NCBIfam" id="TIGR00756">
    <property type="entry name" value="PPR"/>
    <property type="match status" value="2"/>
</dbReference>
<feature type="domain" description="PROP1-like PPR" evidence="4">
    <location>
        <begin position="742"/>
        <end position="918"/>
    </location>
</feature>
<feature type="compositionally biased region" description="Basic and acidic residues" evidence="3">
    <location>
        <begin position="1124"/>
        <end position="1163"/>
    </location>
</feature>
<dbReference type="Pfam" id="PF01535">
    <property type="entry name" value="PPR"/>
    <property type="match status" value="2"/>
</dbReference>
<evidence type="ECO:0000313" key="6">
    <source>
        <dbReference type="Proteomes" id="UP000245609"/>
    </source>
</evidence>
<dbReference type="PROSITE" id="PS51375">
    <property type="entry name" value="PPR"/>
    <property type="match status" value="2"/>
</dbReference>
<organism evidence="5 6">
    <name type="scientific">Smittium megazygosporum</name>
    <dbReference type="NCBI Taxonomy" id="133381"/>
    <lineage>
        <taxon>Eukaryota</taxon>
        <taxon>Fungi</taxon>
        <taxon>Fungi incertae sedis</taxon>
        <taxon>Zoopagomycota</taxon>
        <taxon>Kickxellomycotina</taxon>
        <taxon>Harpellomycetes</taxon>
        <taxon>Harpellales</taxon>
        <taxon>Legeriomycetaceae</taxon>
        <taxon>Smittium</taxon>
    </lineage>
</organism>
<keyword evidence="1" id="KW-0677">Repeat</keyword>
<protein>
    <recommendedName>
        <fullName evidence="4">PROP1-like PPR domain-containing protein</fullName>
    </recommendedName>
</protein>
<feature type="region of interest" description="Disordered" evidence="3">
    <location>
        <begin position="1124"/>
        <end position="1170"/>
    </location>
</feature>
<evidence type="ECO:0000259" key="4">
    <source>
        <dbReference type="Pfam" id="PF17177"/>
    </source>
</evidence>
<name>A0A2T9Z0H6_9FUNG</name>
<comment type="caution">
    <text evidence="5">The sequence shown here is derived from an EMBL/GenBank/DDBJ whole genome shotgun (WGS) entry which is preliminary data.</text>
</comment>
<dbReference type="InterPro" id="IPR011990">
    <property type="entry name" value="TPR-like_helical_dom_sf"/>
</dbReference>
<reference evidence="5 6" key="1">
    <citation type="journal article" date="2018" name="MBio">
        <title>Comparative Genomics Reveals the Core Gene Toolbox for the Fungus-Insect Symbiosis.</title>
        <authorList>
            <person name="Wang Y."/>
            <person name="Stata M."/>
            <person name="Wang W."/>
            <person name="Stajich J.E."/>
            <person name="White M.M."/>
            <person name="Moncalvo J.M."/>
        </authorList>
    </citation>
    <scope>NUCLEOTIDE SEQUENCE [LARGE SCALE GENOMIC DNA]</scope>
    <source>
        <strain evidence="5 6">SC-DP-2</strain>
    </source>
</reference>
<sequence>MNKGPRFSGTPFNILINSQFCSDSRLVQQFNLCSKRGYTVFADNLNKTSLILKGKSKLWTTQNKITLNIVENFERSNIDKEFQASNNQDRSTLLNSSEQTPDLPQGLFKSAINLLPAQLKDLTYFAEKVINYSETNSKQESILLFVLYTGLKKANLSRHLSVSLIQKLLKIISDSPIYKFSNTYNGNSKYKIDKNRLQSALNEILYIIEDREQSGLRLNEQEYAFLFFALALSTNTKSENTLMNLFKKVYSDFRDSKENSFFLKKRHIYSIINGFSISGNSRGVVRFYNMFFAEWESLTSLLGSKKLSDLQRKNLEKAVKNIYPDKYILIKVSNLLAKAGETKELFKIWARLIILDLDIQSVMVNNMVLSLIKMGKIDQALWVSKISRSIDISYYKENKKTMSTINRDSSVAANSNISKSGLISPSQSDENSSYQPWEGKALISKAILLIGETVDNPRIINFSNDKEHNYINSLIEKLNVPPSYNITLYSILIQGAVSLGRFELAQKIYREMADLGLTPSKKTLAELVTMYADSKQIGKIKAILHRTLFSETKFQIIKAENRKNRMKSKRSRLDEDSLFIPLLYSYILNYQTKEAAMVLSAWNQLYNCEMPVYIVSSALIQIYRAIGMPDTGLKLANELGVLLDFKTQNVIESRSQVQSIASQSETDIDSLIKYYDQKLKASLESFNIPSCIGVFDEMLQKNVLPTYSMVILMLYGFIQLDSLEMFNILVDYYYDHIGPALPAQLYSFWISSLSRTGDPMAAYAVINSMVERGVKVGEIHYAMIIQGCIKNSMVREADKLVLDLQHPDSTVKPGWAIFTSLVELHVNSGDLEGAERILFSSLRDMQLPRKNLEARIFNYIIIGHLSLENIEKALRIFNIMRSLKVVPDKYTYASFIHSYSRLMEHNKVDSFFEQLIQSGIKLDAIIFTVLIGFYSTRGNIKAAEAIFKKAEQLNDEYLRKKIQTQSLKLSSATYPSKVTTVLNKMYLTGGDGIYENDFAELDSRLEPTDIGDSGPLVDPVMITVMIRAYMKAGDLDAVFLYWNRLIESYPLKKIDPKNPENRVVYVTSEFHTAGMNSVLYAHLKYIDKHKIFDKTMGVHSFNSYGTEMNNMYITEDITFNKAEFSQDKPETNNKKEEDSKGHTETALDKSKDPAGYMDRDKAQKSGSRRYGNQSLLKNREIINEAIERLIKEIDRVLEFQFFFDSEHVNTYVSCLLLTDKYSEVERFLDRFNPSGSNENPKKSEVQQNSYGYTINPGIASLRINEKNSDFLVYKVQCIYQICRILQEMMVKREKELRSRYNIVSFRSEWKGSVSFQTGNSGNRSENSKQIDAVNHTPTLEDFIKKDIGMFNLRMKHNMAVKEKEHLTNLLKIWSNFSSSPTIQSLANSISVSSDTFSAKT</sequence>
<evidence type="ECO:0000256" key="3">
    <source>
        <dbReference type="SAM" id="MobiDB-lite"/>
    </source>
</evidence>
<feature type="repeat" description="PPR" evidence="2">
    <location>
        <begin position="888"/>
        <end position="922"/>
    </location>
</feature>
<evidence type="ECO:0000256" key="2">
    <source>
        <dbReference type="PROSITE-ProRule" id="PRU00708"/>
    </source>
</evidence>
<evidence type="ECO:0000313" key="5">
    <source>
        <dbReference type="EMBL" id="PVU98090.1"/>
    </source>
</evidence>
<dbReference type="Gene3D" id="1.25.40.10">
    <property type="entry name" value="Tetratricopeptide repeat domain"/>
    <property type="match status" value="3"/>
</dbReference>
<evidence type="ECO:0000256" key="1">
    <source>
        <dbReference type="ARBA" id="ARBA00022737"/>
    </source>
</evidence>
<dbReference type="InterPro" id="IPR002885">
    <property type="entry name" value="PPR_rpt"/>
</dbReference>
<dbReference type="InterPro" id="IPR033443">
    <property type="entry name" value="PROP1-like_PPR_dom"/>
</dbReference>
<dbReference type="InterPro" id="IPR050667">
    <property type="entry name" value="PPR-containing_protein"/>
</dbReference>
<dbReference type="Pfam" id="PF17177">
    <property type="entry name" value="PPR_long"/>
    <property type="match status" value="1"/>
</dbReference>
<accession>A0A2T9Z0H6</accession>
<feature type="repeat" description="PPR" evidence="2">
    <location>
        <begin position="485"/>
        <end position="519"/>
    </location>
</feature>
<gene>
    <name evidence="5" type="ORF">BB560_005707</name>
</gene>
<dbReference type="STRING" id="133381.A0A2T9Z0H6"/>
<dbReference type="EMBL" id="MBFS01002400">
    <property type="protein sequence ID" value="PVU98090.1"/>
    <property type="molecule type" value="Genomic_DNA"/>
</dbReference>
<dbReference type="PANTHER" id="PTHR47939:SF5">
    <property type="entry name" value="PENTACOTRIPEPTIDE-REPEAT REGION OF PRORP DOMAIN-CONTAINING PROTEIN"/>
    <property type="match status" value="1"/>
</dbReference>
<dbReference type="PANTHER" id="PTHR47939">
    <property type="entry name" value="MEMBRANE-ASSOCIATED SALT-INDUCIBLE PROTEIN-LIKE"/>
    <property type="match status" value="1"/>
</dbReference>
<dbReference type="Proteomes" id="UP000245609">
    <property type="component" value="Unassembled WGS sequence"/>
</dbReference>